<accession>A0AAV4CJ40</accession>
<feature type="region of interest" description="Disordered" evidence="1">
    <location>
        <begin position="87"/>
        <end position="206"/>
    </location>
</feature>
<evidence type="ECO:0000313" key="2">
    <source>
        <dbReference type="EMBL" id="GFO31692.1"/>
    </source>
</evidence>
<gene>
    <name evidence="2" type="ORF">PoB_005819700</name>
</gene>
<feature type="compositionally biased region" description="Polar residues" evidence="1">
    <location>
        <begin position="110"/>
        <end position="124"/>
    </location>
</feature>
<dbReference type="EMBL" id="BLXT01006423">
    <property type="protein sequence ID" value="GFO31692.1"/>
    <property type="molecule type" value="Genomic_DNA"/>
</dbReference>
<feature type="compositionally biased region" description="Basic residues" evidence="1">
    <location>
        <begin position="127"/>
        <end position="143"/>
    </location>
</feature>
<protein>
    <submittedName>
        <fullName evidence="2">Uncharacterized protein</fullName>
    </submittedName>
</protein>
<sequence>MFNLKWETVRDHVKSRYKRLGAGRPTTLTEAEETELVECLKLLAEWGFGMTRQETKEVVEVIYKSSEIFYRPLPFSTARTEHRQLDLAGCSDGPKNPSSTIPLDLAGGHLTNSPTSSRPATPTLNVWRRRPPGRGKGKQPAKRTAREAEPATTTCADTSSPSSSESVPTIFVPASAPPASVISSDSDYSDSDSDPELTPARGEASTNFRNVLTFF</sequence>
<proteinExistence type="predicted"/>
<comment type="caution">
    <text evidence="2">The sequence shown here is derived from an EMBL/GenBank/DDBJ whole genome shotgun (WGS) entry which is preliminary data.</text>
</comment>
<dbReference type="Proteomes" id="UP000735302">
    <property type="component" value="Unassembled WGS sequence"/>
</dbReference>
<feature type="compositionally biased region" description="Low complexity" evidence="1">
    <location>
        <begin position="150"/>
        <end position="186"/>
    </location>
</feature>
<reference evidence="2 3" key="1">
    <citation type="journal article" date="2021" name="Elife">
        <title>Chloroplast acquisition without the gene transfer in kleptoplastic sea slugs, Plakobranchus ocellatus.</title>
        <authorList>
            <person name="Maeda T."/>
            <person name="Takahashi S."/>
            <person name="Yoshida T."/>
            <person name="Shimamura S."/>
            <person name="Takaki Y."/>
            <person name="Nagai Y."/>
            <person name="Toyoda A."/>
            <person name="Suzuki Y."/>
            <person name="Arimoto A."/>
            <person name="Ishii H."/>
            <person name="Satoh N."/>
            <person name="Nishiyama T."/>
            <person name="Hasebe M."/>
            <person name="Maruyama T."/>
            <person name="Minagawa J."/>
            <person name="Obokata J."/>
            <person name="Shigenobu S."/>
        </authorList>
    </citation>
    <scope>NUCLEOTIDE SEQUENCE [LARGE SCALE GENOMIC DNA]</scope>
</reference>
<name>A0AAV4CJ40_9GAST</name>
<dbReference type="AlphaFoldDB" id="A0AAV4CJ40"/>
<evidence type="ECO:0000256" key="1">
    <source>
        <dbReference type="SAM" id="MobiDB-lite"/>
    </source>
</evidence>
<evidence type="ECO:0000313" key="3">
    <source>
        <dbReference type="Proteomes" id="UP000735302"/>
    </source>
</evidence>
<organism evidence="2 3">
    <name type="scientific">Plakobranchus ocellatus</name>
    <dbReference type="NCBI Taxonomy" id="259542"/>
    <lineage>
        <taxon>Eukaryota</taxon>
        <taxon>Metazoa</taxon>
        <taxon>Spiralia</taxon>
        <taxon>Lophotrochozoa</taxon>
        <taxon>Mollusca</taxon>
        <taxon>Gastropoda</taxon>
        <taxon>Heterobranchia</taxon>
        <taxon>Euthyneura</taxon>
        <taxon>Panpulmonata</taxon>
        <taxon>Sacoglossa</taxon>
        <taxon>Placobranchoidea</taxon>
        <taxon>Plakobranchidae</taxon>
        <taxon>Plakobranchus</taxon>
    </lineage>
</organism>
<keyword evidence="3" id="KW-1185">Reference proteome</keyword>